<protein>
    <submittedName>
        <fullName evidence="2">Uncharacterized protein</fullName>
    </submittedName>
</protein>
<keyword evidence="3" id="KW-1185">Reference proteome</keyword>
<organism evidence="2 3">
    <name type="scientific">Dreissena polymorpha</name>
    <name type="common">Zebra mussel</name>
    <name type="synonym">Mytilus polymorpha</name>
    <dbReference type="NCBI Taxonomy" id="45954"/>
    <lineage>
        <taxon>Eukaryota</taxon>
        <taxon>Metazoa</taxon>
        <taxon>Spiralia</taxon>
        <taxon>Lophotrochozoa</taxon>
        <taxon>Mollusca</taxon>
        <taxon>Bivalvia</taxon>
        <taxon>Autobranchia</taxon>
        <taxon>Heteroconchia</taxon>
        <taxon>Euheterodonta</taxon>
        <taxon>Imparidentia</taxon>
        <taxon>Neoheterodontei</taxon>
        <taxon>Myida</taxon>
        <taxon>Dreissenoidea</taxon>
        <taxon>Dreissenidae</taxon>
        <taxon>Dreissena</taxon>
    </lineage>
</organism>
<feature type="repeat" description="WD" evidence="1">
    <location>
        <begin position="19"/>
        <end position="51"/>
    </location>
</feature>
<evidence type="ECO:0000313" key="3">
    <source>
        <dbReference type="Proteomes" id="UP000828390"/>
    </source>
</evidence>
<reference evidence="2" key="2">
    <citation type="submission" date="2020-11" db="EMBL/GenBank/DDBJ databases">
        <authorList>
            <person name="McCartney M.A."/>
            <person name="Auch B."/>
            <person name="Kono T."/>
            <person name="Mallez S."/>
            <person name="Becker A."/>
            <person name="Gohl D.M."/>
            <person name="Silverstein K.A.T."/>
            <person name="Koren S."/>
            <person name="Bechman K.B."/>
            <person name="Herman A."/>
            <person name="Abrahante J.E."/>
            <person name="Garbe J."/>
        </authorList>
    </citation>
    <scope>NUCLEOTIDE SEQUENCE</scope>
    <source>
        <strain evidence="2">Duluth1</strain>
        <tissue evidence="2">Whole animal</tissue>
    </source>
</reference>
<accession>A0A9D4RMR4</accession>
<dbReference type="AlphaFoldDB" id="A0A9D4RMR4"/>
<dbReference type="Gene3D" id="2.130.10.10">
    <property type="entry name" value="YVTN repeat-like/Quinoprotein amine dehydrogenase"/>
    <property type="match status" value="1"/>
</dbReference>
<dbReference type="Pfam" id="PF00400">
    <property type="entry name" value="WD40"/>
    <property type="match status" value="1"/>
</dbReference>
<dbReference type="SMART" id="SM00320">
    <property type="entry name" value="WD40"/>
    <property type="match status" value="1"/>
</dbReference>
<dbReference type="InterPro" id="IPR001680">
    <property type="entry name" value="WD40_rpt"/>
</dbReference>
<dbReference type="Proteomes" id="UP000828390">
    <property type="component" value="Unassembled WGS sequence"/>
</dbReference>
<dbReference type="PROSITE" id="PS50082">
    <property type="entry name" value="WD_REPEATS_2"/>
    <property type="match status" value="1"/>
</dbReference>
<dbReference type="InterPro" id="IPR036322">
    <property type="entry name" value="WD40_repeat_dom_sf"/>
</dbReference>
<evidence type="ECO:0000256" key="1">
    <source>
        <dbReference type="PROSITE-ProRule" id="PRU00221"/>
    </source>
</evidence>
<dbReference type="SUPFAM" id="SSF50978">
    <property type="entry name" value="WD40 repeat-like"/>
    <property type="match status" value="1"/>
</dbReference>
<keyword evidence="1" id="KW-0853">WD repeat</keyword>
<dbReference type="EMBL" id="JAIWYP010000002">
    <property type="protein sequence ID" value="KAH3872057.1"/>
    <property type="molecule type" value="Genomic_DNA"/>
</dbReference>
<dbReference type="InterPro" id="IPR015943">
    <property type="entry name" value="WD40/YVTN_repeat-like_dom_sf"/>
</dbReference>
<name>A0A9D4RMR4_DREPO</name>
<proteinExistence type="predicted"/>
<sequence length="59" mass="6491">MCVYFFDIGKDKKACVNKLLGHSAPVLDVCFNCDESLLASCDAQGLVIIWKREGKQGVL</sequence>
<gene>
    <name evidence="2" type="ORF">DPMN_035270</name>
</gene>
<reference evidence="2" key="1">
    <citation type="journal article" date="2019" name="bioRxiv">
        <title>The Genome of the Zebra Mussel, Dreissena polymorpha: A Resource for Invasive Species Research.</title>
        <authorList>
            <person name="McCartney M.A."/>
            <person name="Auch B."/>
            <person name="Kono T."/>
            <person name="Mallez S."/>
            <person name="Zhang Y."/>
            <person name="Obille A."/>
            <person name="Becker A."/>
            <person name="Abrahante J.E."/>
            <person name="Garbe J."/>
            <person name="Badalamenti J.P."/>
            <person name="Herman A."/>
            <person name="Mangelson H."/>
            <person name="Liachko I."/>
            <person name="Sullivan S."/>
            <person name="Sone E.D."/>
            <person name="Koren S."/>
            <person name="Silverstein K.A.T."/>
            <person name="Beckman K.B."/>
            <person name="Gohl D.M."/>
        </authorList>
    </citation>
    <scope>NUCLEOTIDE SEQUENCE</scope>
    <source>
        <strain evidence="2">Duluth1</strain>
        <tissue evidence="2">Whole animal</tissue>
    </source>
</reference>
<comment type="caution">
    <text evidence="2">The sequence shown here is derived from an EMBL/GenBank/DDBJ whole genome shotgun (WGS) entry which is preliminary data.</text>
</comment>
<evidence type="ECO:0000313" key="2">
    <source>
        <dbReference type="EMBL" id="KAH3872057.1"/>
    </source>
</evidence>
<dbReference type="PROSITE" id="PS50294">
    <property type="entry name" value="WD_REPEATS_REGION"/>
    <property type="match status" value="1"/>
</dbReference>